<organism evidence="7 8">
    <name type="scientific">Saccharopolyspora terrae</name>
    <dbReference type="NCBI Taxonomy" id="2530384"/>
    <lineage>
        <taxon>Bacteria</taxon>
        <taxon>Bacillati</taxon>
        <taxon>Actinomycetota</taxon>
        <taxon>Actinomycetes</taxon>
        <taxon>Pseudonocardiales</taxon>
        <taxon>Pseudonocardiaceae</taxon>
        <taxon>Saccharopolyspora</taxon>
    </lineage>
</organism>
<evidence type="ECO:0000313" key="8">
    <source>
        <dbReference type="Proteomes" id="UP000295674"/>
    </source>
</evidence>
<dbReference type="InterPro" id="IPR001173">
    <property type="entry name" value="Glyco_trans_2-like"/>
</dbReference>
<keyword evidence="8" id="KW-1185">Reference proteome</keyword>
<feature type="transmembrane region" description="Helical" evidence="5">
    <location>
        <begin position="326"/>
        <end position="359"/>
    </location>
</feature>
<comment type="caution">
    <text evidence="7">The sequence shown here is derived from an EMBL/GenBank/DDBJ whole genome shotgun (WGS) entry which is preliminary data.</text>
</comment>
<comment type="similarity">
    <text evidence="1">Belongs to the glycosyltransferase 2 family.</text>
</comment>
<protein>
    <submittedName>
        <fullName evidence="7">Glycosyltransferase family 2 protein</fullName>
    </submittedName>
</protein>
<accession>A0A4R4VN14</accession>
<dbReference type="SUPFAM" id="SSF53448">
    <property type="entry name" value="Nucleotide-diphospho-sugar transferases"/>
    <property type="match status" value="1"/>
</dbReference>
<feature type="transmembrane region" description="Helical" evidence="5">
    <location>
        <begin position="37"/>
        <end position="57"/>
    </location>
</feature>
<dbReference type="GO" id="GO:0016757">
    <property type="term" value="F:glycosyltransferase activity"/>
    <property type="evidence" value="ECO:0007669"/>
    <property type="project" value="UniProtKB-KW"/>
</dbReference>
<gene>
    <name evidence="7" type="ORF">E1181_25340</name>
</gene>
<feature type="transmembrane region" description="Helical" evidence="5">
    <location>
        <begin position="379"/>
        <end position="403"/>
    </location>
</feature>
<sequence length="542" mass="60025">MSTRTGEKYLSDSGSPLSHGGSGSWEFNRNEVRPVEWVLLFLVFGINVPVWTMIAILRGIGESRMPAPGETAAPANRMRPDEVAIVIPAHDEEGGIAKSITSALRIVPAANVHVLADGCRDRTAEIAAGFGVRVLDLSPGRGKAGAIEAAIGHFDITHRFGALLIVDADTEVDPDYLTNGLPMLDDPRYAAVAGYVRTPWTPQAHTFIGRLLISYRSRLWTIMQWMRYGQSWRYINVTPIVPGFAGMYRTSVLPRMDINPPGLIIEDFNMTFELHHKRLGKIAFSPSVQAWTEDPDNLRDYYQQVRRWALGLWQTLRRHGAWFGRFWFATAVFMLEVVSSSLIILGLVVVGALMALGPLTGGWVLDWPVYREVHSALEPWLSAYNVVFFLFLPDYLITCVVAVLRRRPSLLVYGFGFLLVRFIDAAATMWTLYRVWRANSSGRWTSPRRLPPVLPPRGQAEAPLASEMSSPAQARWVVLRDAMVVLPVAAVVGLALADVLSAVLVAVLLVAAAVVTISWRRRPRREVAAVGSATGDRPPGRV</sequence>
<evidence type="ECO:0000259" key="6">
    <source>
        <dbReference type="Pfam" id="PF13632"/>
    </source>
</evidence>
<dbReference type="EMBL" id="SMKS01000062">
    <property type="protein sequence ID" value="TDD01420.1"/>
    <property type="molecule type" value="Genomic_DNA"/>
</dbReference>
<feature type="region of interest" description="Disordered" evidence="4">
    <location>
        <begin position="1"/>
        <end position="25"/>
    </location>
</feature>
<keyword evidence="3 7" id="KW-0808">Transferase</keyword>
<name>A0A4R4VN14_9PSEU</name>
<feature type="domain" description="Glycosyltransferase 2-like" evidence="6">
    <location>
        <begin position="164"/>
        <end position="351"/>
    </location>
</feature>
<dbReference type="Proteomes" id="UP000295674">
    <property type="component" value="Unassembled WGS sequence"/>
</dbReference>
<dbReference type="PANTHER" id="PTHR43630:SF1">
    <property type="entry name" value="POLY-BETA-1,6-N-ACETYL-D-GLUCOSAMINE SYNTHASE"/>
    <property type="match status" value="1"/>
</dbReference>
<evidence type="ECO:0000256" key="4">
    <source>
        <dbReference type="SAM" id="MobiDB-lite"/>
    </source>
</evidence>
<reference evidence="7 8" key="1">
    <citation type="submission" date="2019-03" db="EMBL/GenBank/DDBJ databases">
        <title>Draft genome sequences of novel Actinobacteria.</title>
        <authorList>
            <person name="Sahin N."/>
            <person name="Ay H."/>
            <person name="Saygin H."/>
        </authorList>
    </citation>
    <scope>NUCLEOTIDE SEQUENCE [LARGE SCALE GENOMIC DNA]</scope>
    <source>
        <strain evidence="7 8">16K309</strain>
    </source>
</reference>
<evidence type="ECO:0000256" key="5">
    <source>
        <dbReference type="SAM" id="Phobius"/>
    </source>
</evidence>
<keyword evidence="5" id="KW-1133">Transmembrane helix</keyword>
<evidence type="ECO:0000313" key="7">
    <source>
        <dbReference type="EMBL" id="TDD01420.1"/>
    </source>
</evidence>
<evidence type="ECO:0000256" key="3">
    <source>
        <dbReference type="ARBA" id="ARBA00022679"/>
    </source>
</evidence>
<dbReference type="OrthoDB" id="9810303at2"/>
<dbReference type="AlphaFoldDB" id="A0A4R4VN14"/>
<evidence type="ECO:0000256" key="2">
    <source>
        <dbReference type="ARBA" id="ARBA00022676"/>
    </source>
</evidence>
<dbReference type="PANTHER" id="PTHR43630">
    <property type="entry name" value="POLY-BETA-1,6-N-ACETYL-D-GLUCOSAMINE SYNTHASE"/>
    <property type="match status" value="1"/>
</dbReference>
<keyword evidence="2" id="KW-0328">Glycosyltransferase</keyword>
<proteinExistence type="inferred from homology"/>
<keyword evidence="5" id="KW-0472">Membrane</keyword>
<dbReference type="CDD" id="cd06423">
    <property type="entry name" value="CESA_like"/>
    <property type="match status" value="1"/>
</dbReference>
<evidence type="ECO:0000256" key="1">
    <source>
        <dbReference type="ARBA" id="ARBA00006739"/>
    </source>
</evidence>
<dbReference type="InterPro" id="IPR029044">
    <property type="entry name" value="Nucleotide-diphossugar_trans"/>
</dbReference>
<keyword evidence="5" id="KW-0812">Transmembrane</keyword>
<feature type="transmembrane region" description="Helical" evidence="5">
    <location>
        <begin position="484"/>
        <end position="515"/>
    </location>
</feature>
<dbReference type="Pfam" id="PF13632">
    <property type="entry name" value="Glyco_trans_2_3"/>
    <property type="match status" value="1"/>
</dbReference>
<dbReference type="Gene3D" id="3.90.550.10">
    <property type="entry name" value="Spore Coat Polysaccharide Biosynthesis Protein SpsA, Chain A"/>
    <property type="match status" value="1"/>
</dbReference>
<feature type="transmembrane region" description="Helical" evidence="5">
    <location>
        <begin position="410"/>
        <end position="433"/>
    </location>
</feature>
<feature type="compositionally biased region" description="Basic and acidic residues" evidence="4">
    <location>
        <begin position="1"/>
        <end position="10"/>
    </location>
</feature>